<dbReference type="Pfam" id="PF25010">
    <property type="entry name" value="ARM_UBP24_USP9X-Y"/>
    <property type="match status" value="1"/>
</dbReference>
<evidence type="ECO:0000256" key="2">
    <source>
        <dbReference type="ARBA" id="ARBA00022786"/>
    </source>
</evidence>
<feature type="compositionally biased region" description="Basic and acidic residues" evidence="4">
    <location>
        <begin position="383"/>
        <end position="400"/>
    </location>
</feature>
<keyword evidence="3" id="KW-0378">Hydrolase</keyword>
<dbReference type="GO" id="GO:0008233">
    <property type="term" value="F:peptidase activity"/>
    <property type="evidence" value="ECO:0007669"/>
    <property type="project" value="UniProtKB-KW"/>
</dbReference>
<evidence type="ECO:0000259" key="5">
    <source>
        <dbReference type="Pfam" id="PF25010"/>
    </source>
</evidence>
<keyword evidence="1" id="KW-0645">Protease</keyword>
<name>A0A8S4E0D4_PLUXY</name>
<keyword evidence="7" id="KW-1185">Reference proteome</keyword>
<dbReference type="InterPro" id="IPR056850">
    <property type="entry name" value="ARM_UBP34_24_USP9X_Y"/>
</dbReference>
<gene>
    <name evidence="6" type="ORF">PLXY2_LOCUS3680</name>
</gene>
<organism evidence="6 7">
    <name type="scientific">Plutella xylostella</name>
    <name type="common">Diamondback moth</name>
    <name type="synonym">Plutella maculipennis</name>
    <dbReference type="NCBI Taxonomy" id="51655"/>
    <lineage>
        <taxon>Eukaryota</taxon>
        <taxon>Metazoa</taxon>
        <taxon>Ecdysozoa</taxon>
        <taxon>Arthropoda</taxon>
        <taxon>Hexapoda</taxon>
        <taxon>Insecta</taxon>
        <taxon>Pterygota</taxon>
        <taxon>Neoptera</taxon>
        <taxon>Endopterygota</taxon>
        <taxon>Lepidoptera</taxon>
        <taxon>Glossata</taxon>
        <taxon>Ditrysia</taxon>
        <taxon>Yponomeutoidea</taxon>
        <taxon>Plutellidae</taxon>
        <taxon>Plutella</taxon>
    </lineage>
</organism>
<evidence type="ECO:0000256" key="3">
    <source>
        <dbReference type="ARBA" id="ARBA00022801"/>
    </source>
</evidence>
<feature type="domain" description="UBP34/UBP24/USP9X/USP9Y-like ARM repeat region" evidence="5">
    <location>
        <begin position="86"/>
        <end position="297"/>
    </location>
</feature>
<comment type="caution">
    <text evidence="6">The sequence shown here is derived from an EMBL/GenBank/DDBJ whole genome shotgun (WGS) entry which is preliminary data.</text>
</comment>
<accession>A0A8S4E0D4</accession>
<protein>
    <submittedName>
        <fullName evidence="6">(diamondback moth) hypothetical protein</fullName>
    </submittedName>
</protein>
<evidence type="ECO:0000313" key="7">
    <source>
        <dbReference type="Proteomes" id="UP000653454"/>
    </source>
</evidence>
<evidence type="ECO:0000256" key="4">
    <source>
        <dbReference type="SAM" id="MobiDB-lite"/>
    </source>
</evidence>
<sequence length="400" mass="44235">MELRLMESYKRREEEEGSASSALSPHSHRHLPSLDEDDSACEEELARLAAQAQCLTEYAGGARGRPPSPQAAPFNVDDVCRPGHTLLWDLLQDHTAEQLAEGLALEAEKALCALLCFSTDKFIRIKFIEGCLDNLANHRSVAVSLRLLPKLFSSFQQLRGMDMHQVVMWAERERGMMRLFFEDLRHFTAQKVPPGDAAHYAHITELTVRLHFLTAIFSPVGSPHNFRLTVEQVETLWDCLVVRSGPECADCLYSWLLSHSKSAEQHALGADAHRFLYQDKMPTREPETMSIMGLSLYQQLCNLARMALGAGDGRDAAPPHAAAMDHLWKIALRANSTARMALGAGDGRDAAPPHAAAMDHLWKIALRANSTARMAQLSPHAPRAGDGRDHGPSVEDRATG</sequence>
<dbReference type="Proteomes" id="UP000653454">
    <property type="component" value="Unassembled WGS sequence"/>
</dbReference>
<feature type="compositionally biased region" description="Basic and acidic residues" evidence="4">
    <location>
        <begin position="1"/>
        <end position="14"/>
    </location>
</feature>
<keyword evidence="2" id="KW-0833">Ubl conjugation pathway</keyword>
<evidence type="ECO:0000256" key="1">
    <source>
        <dbReference type="ARBA" id="ARBA00022670"/>
    </source>
</evidence>
<feature type="region of interest" description="Disordered" evidence="4">
    <location>
        <begin position="377"/>
        <end position="400"/>
    </location>
</feature>
<feature type="region of interest" description="Disordered" evidence="4">
    <location>
        <begin position="1"/>
        <end position="39"/>
    </location>
</feature>
<dbReference type="GO" id="GO:0006508">
    <property type="term" value="P:proteolysis"/>
    <property type="evidence" value="ECO:0007669"/>
    <property type="project" value="UniProtKB-KW"/>
</dbReference>
<dbReference type="EMBL" id="CAJHNJ030000009">
    <property type="protein sequence ID" value="CAG9106070.1"/>
    <property type="molecule type" value="Genomic_DNA"/>
</dbReference>
<evidence type="ECO:0000313" key="6">
    <source>
        <dbReference type="EMBL" id="CAG9106070.1"/>
    </source>
</evidence>
<dbReference type="AlphaFoldDB" id="A0A8S4E0D4"/>
<reference evidence="6" key="1">
    <citation type="submission" date="2020-11" db="EMBL/GenBank/DDBJ databases">
        <authorList>
            <person name="Whiteford S."/>
        </authorList>
    </citation>
    <scope>NUCLEOTIDE SEQUENCE</scope>
</reference>
<proteinExistence type="predicted"/>